<proteinExistence type="predicted"/>
<protein>
    <submittedName>
        <fullName evidence="1">Uncharacterized protein</fullName>
    </submittedName>
</protein>
<gene>
    <name evidence="1" type="ORF">H206_00384</name>
</gene>
<dbReference type="AlphaFoldDB" id="A0A3S3QFH0"/>
<name>A0A3S3QFH0_9BACT</name>
<evidence type="ECO:0000313" key="1">
    <source>
        <dbReference type="EMBL" id="RWX46092.1"/>
    </source>
</evidence>
<evidence type="ECO:0000313" key="2">
    <source>
        <dbReference type="Proteomes" id="UP000287853"/>
    </source>
</evidence>
<dbReference type="EMBL" id="MTKO01000069">
    <property type="protein sequence ID" value="RWX46092.1"/>
    <property type="molecule type" value="Genomic_DNA"/>
</dbReference>
<dbReference type="Proteomes" id="UP000287853">
    <property type="component" value="Unassembled WGS sequence"/>
</dbReference>
<reference evidence="1 2" key="1">
    <citation type="submission" date="2017-01" db="EMBL/GenBank/DDBJ databases">
        <title>The cable genome- insights into the physiology and evolution of filamentous bacteria capable of sulfide oxidation via long distance electron transfer.</title>
        <authorList>
            <person name="Schreiber L."/>
            <person name="Bjerg J.T."/>
            <person name="Boggild A."/>
            <person name="Van De Vossenberg J."/>
            <person name="Meysman F."/>
            <person name="Nielsen L.P."/>
            <person name="Schramm A."/>
            <person name="Kjeldsen K.U."/>
        </authorList>
    </citation>
    <scope>NUCLEOTIDE SEQUENCE [LARGE SCALE GENOMIC DNA]</scope>
    <source>
        <strain evidence="1">MCF</strain>
    </source>
</reference>
<organism evidence="1 2">
    <name type="scientific">Candidatus Electrothrix aarhusensis</name>
    <dbReference type="NCBI Taxonomy" id="1859131"/>
    <lineage>
        <taxon>Bacteria</taxon>
        <taxon>Pseudomonadati</taxon>
        <taxon>Thermodesulfobacteriota</taxon>
        <taxon>Desulfobulbia</taxon>
        <taxon>Desulfobulbales</taxon>
        <taxon>Desulfobulbaceae</taxon>
        <taxon>Candidatus Electrothrix</taxon>
    </lineage>
</organism>
<accession>A0A3S3QFH0</accession>
<comment type="caution">
    <text evidence="1">The sequence shown here is derived from an EMBL/GenBank/DDBJ whole genome shotgun (WGS) entry which is preliminary data.</text>
</comment>
<sequence>MQNGRNSREEQTRSAPCFFDFTQPIDLSEVHAVKKISFPLVLHFDLQQLGKEALKNAEIGFLAQESLDGPVQGERTTSVVFCT</sequence>
<keyword evidence="2" id="KW-1185">Reference proteome</keyword>